<dbReference type="InterPro" id="IPR014284">
    <property type="entry name" value="RNA_pol_sigma-70_dom"/>
</dbReference>
<dbReference type="InterPro" id="IPR013324">
    <property type="entry name" value="RNA_pol_sigma_r3/r4-like"/>
</dbReference>
<dbReference type="NCBIfam" id="TIGR02937">
    <property type="entry name" value="sigma70-ECF"/>
    <property type="match status" value="1"/>
</dbReference>
<reference evidence="8" key="1">
    <citation type="journal article" date="2019" name="Int. J. Syst. Evol. Microbiol.">
        <title>The Global Catalogue of Microorganisms (GCM) 10K type strain sequencing project: providing services to taxonomists for standard genome sequencing and annotation.</title>
        <authorList>
            <consortium name="The Broad Institute Genomics Platform"/>
            <consortium name="The Broad Institute Genome Sequencing Center for Infectious Disease"/>
            <person name="Wu L."/>
            <person name="Ma J."/>
        </authorList>
    </citation>
    <scope>NUCLEOTIDE SEQUENCE [LARGE SCALE GENOMIC DNA]</scope>
    <source>
        <strain evidence="8">JCM 16601</strain>
    </source>
</reference>
<organism evidence="7 8">
    <name type="scientific">Mucilaginibacter dorajii</name>
    <dbReference type="NCBI Taxonomy" id="692994"/>
    <lineage>
        <taxon>Bacteria</taxon>
        <taxon>Pseudomonadati</taxon>
        <taxon>Bacteroidota</taxon>
        <taxon>Sphingobacteriia</taxon>
        <taxon>Sphingobacteriales</taxon>
        <taxon>Sphingobacteriaceae</taxon>
        <taxon>Mucilaginibacter</taxon>
    </lineage>
</organism>
<evidence type="ECO:0000259" key="6">
    <source>
        <dbReference type="Pfam" id="PF08281"/>
    </source>
</evidence>
<accession>A0ABP7QYM7</accession>
<dbReference type="InterPro" id="IPR013249">
    <property type="entry name" value="RNA_pol_sigma70_r4_t2"/>
</dbReference>
<dbReference type="InterPro" id="IPR013325">
    <property type="entry name" value="RNA_pol_sigma_r2"/>
</dbReference>
<keyword evidence="4" id="KW-0804">Transcription</keyword>
<dbReference type="CDD" id="cd06171">
    <property type="entry name" value="Sigma70_r4"/>
    <property type="match status" value="1"/>
</dbReference>
<dbReference type="InterPro" id="IPR036388">
    <property type="entry name" value="WH-like_DNA-bd_sf"/>
</dbReference>
<keyword evidence="8" id="KW-1185">Reference proteome</keyword>
<evidence type="ECO:0000256" key="4">
    <source>
        <dbReference type="ARBA" id="ARBA00023163"/>
    </source>
</evidence>
<dbReference type="RefSeq" id="WP_259086795.1">
    <property type="nucleotide sequence ID" value="NZ_BAAAZC010000031.1"/>
</dbReference>
<dbReference type="PANTHER" id="PTHR43133:SF46">
    <property type="entry name" value="RNA POLYMERASE SIGMA-70 FACTOR ECF SUBFAMILY"/>
    <property type="match status" value="1"/>
</dbReference>
<dbReference type="InterPro" id="IPR014327">
    <property type="entry name" value="RNA_pol_sigma70_bacteroid"/>
</dbReference>
<keyword evidence="3" id="KW-0731">Sigma factor</keyword>
<evidence type="ECO:0000256" key="2">
    <source>
        <dbReference type="ARBA" id="ARBA00023015"/>
    </source>
</evidence>
<dbReference type="Pfam" id="PF08281">
    <property type="entry name" value="Sigma70_r4_2"/>
    <property type="match status" value="1"/>
</dbReference>
<evidence type="ECO:0000256" key="3">
    <source>
        <dbReference type="ARBA" id="ARBA00023082"/>
    </source>
</evidence>
<dbReference type="SUPFAM" id="SSF88946">
    <property type="entry name" value="Sigma2 domain of RNA polymerase sigma factors"/>
    <property type="match status" value="1"/>
</dbReference>
<evidence type="ECO:0000313" key="7">
    <source>
        <dbReference type="EMBL" id="GAA3990038.1"/>
    </source>
</evidence>
<keyword evidence="2" id="KW-0805">Transcription regulation</keyword>
<comment type="caution">
    <text evidence="7">The sequence shown here is derived from an EMBL/GenBank/DDBJ whole genome shotgun (WGS) entry which is preliminary data.</text>
</comment>
<dbReference type="SUPFAM" id="SSF88659">
    <property type="entry name" value="Sigma3 and sigma4 domains of RNA polymerase sigma factors"/>
    <property type="match status" value="1"/>
</dbReference>
<feature type="domain" description="RNA polymerase sigma factor 70 region 4 type 2" evidence="6">
    <location>
        <begin position="124"/>
        <end position="174"/>
    </location>
</feature>
<dbReference type="Gene3D" id="1.10.1740.10">
    <property type="match status" value="1"/>
</dbReference>
<dbReference type="Proteomes" id="UP001500742">
    <property type="component" value="Unassembled WGS sequence"/>
</dbReference>
<dbReference type="Gene3D" id="1.10.10.10">
    <property type="entry name" value="Winged helix-like DNA-binding domain superfamily/Winged helix DNA-binding domain"/>
    <property type="match status" value="1"/>
</dbReference>
<gene>
    <name evidence="7" type="ORF">GCM10022210_49390</name>
</gene>
<protein>
    <submittedName>
        <fullName evidence="7">RNA polymerase sigma-70 factor</fullName>
    </submittedName>
</protein>
<evidence type="ECO:0000259" key="5">
    <source>
        <dbReference type="Pfam" id="PF04542"/>
    </source>
</evidence>
<dbReference type="InterPro" id="IPR007627">
    <property type="entry name" value="RNA_pol_sigma70_r2"/>
</dbReference>
<name>A0ABP7QYM7_9SPHI</name>
<proteinExistence type="inferred from homology"/>
<dbReference type="Pfam" id="PF04542">
    <property type="entry name" value="Sigma70_r2"/>
    <property type="match status" value="1"/>
</dbReference>
<feature type="domain" description="RNA polymerase sigma-70 region 2" evidence="5">
    <location>
        <begin position="27"/>
        <end position="91"/>
    </location>
</feature>
<dbReference type="InterPro" id="IPR039425">
    <property type="entry name" value="RNA_pol_sigma-70-like"/>
</dbReference>
<evidence type="ECO:0000313" key="8">
    <source>
        <dbReference type="Proteomes" id="UP001500742"/>
    </source>
</evidence>
<dbReference type="PANTHER" id="PTHR43133">
    <property type="entry name" value="RNA POLYMERASE ECF-TYPE SIGMA FACTO"/>
    <property type="match status" value="1"/>
</dbReference>
<comment type="similarity">
    <text evidence="1">Belongs to the sigma-70 factor family. ECF subfamily.</text>
</comment>
<dbReference type="NCBIfam" id="TIGR02985">
    <property type="entry name" value="Sig70_bacteroi1"/>
    <property type="match status" value="1"/>
</dbReference>
<dbReference type="EMBL" id="BAAAZC010000031">
    <property type="protein sequence ID" value="GAA3990038.1"/>
    <property type="molecule type" value="Genomic_DNA"/>
</dbReference>
<sequence length="188" mass="22283">MSAYSIYTDQELITFLAQGDDSAYTEIYNRHWKFLFQAAYRANRNKEDSYDICQGVFLWIWENRAQIRPATNLKGYLYTAAKYKIANMIRNGKYRESLFEDLEIFDKRSYEVNELEIKELKNFIAQLIDELPDKCREVFLLSRKEHLSHKQIAERLDIGEKTVDSHIARALQKLRAPLNRLASIFLMI</sequence>
<evidence type="ECO:0000256" key="1">
    <source>
        <dbReference type="ARBA" id="ARBA00010641"/>
    </source>
</evidence>